<reference evidence="2" key="1">
    <citation type="submission" date="2020-07" db="EMBL/GenBank/DDBJ databases">
        <title>The High-quality genome of the commercially important snow crab, Chionoecetes opilio.</title>
        <authorList>
            <person name="Jeong J.-H."/>
            <person name="Ryu S."/>
        </authorList>
    </citation>
    <scope>NUCLEOTIDE SEQUENCE</scope>
    <source>
        <strain evidence="2">MADBK_172401_WGS</strain>
        <tissue evidence="2">Digestive gland</tissue>
    </source>
</reference>
<evidence type="ECO:0000313" key="3">
    <source>
        <dbReference type="Proteomes" id="UP000770661"/>
    </source>
</evidence>
<feature type="compositionally biased region" description="Basic residues" evidence="1">
    <location>
        <begin position="12"/>
        <end position="22"/>
    </location>
</feature>
<feature type="region of interest" description="Disordered" evidence="1">
    <location>
        <begin position="1"/>
        <end position="25"/>
    </location>
</feature>
<gene>
    <name evidence="2" type="ORF">GWK47_021264</name>
</gene>
<keyword evidence="3" id="KW-1185">Reference proteome</keyword>
<dbReference type="EMBL" id="JACEEZ010023598">
    <property type="protein sequence ID" value="KAG0711126.1"/>
    <property type="molecule type" value="Genomic_DNA"/>
</dbReference>
<name>A0A8J4XNN5_CHIOP</name>
<dbReference type="AlphaFoldDB" id="A0A8J4XNN5"/>
<comment type="caution">
    <text evidence="2">The sequence shown here is derived from an EMBL/GenBank/DDBJ whole genome shotgun (WGS) entry which is preliminary data.</text>
</comment>
<protein>
    <submittedName>
        <fullName evidence="2">Uncharacterized protein</fullName>
    </submittedName>
</protein>
<evidence type="ECO:0000313" key="2">
    <source>
        <dbReference type="EMBL" id="KAG0711126.1"/>
    </source>
</evidence>
<organism evidence="2 3">
    <name type="scientific">Chionoecetes opilio</name>
    <name type="common">Atlantic snow crab</name>
    <name type="synonym">Cancer opilio</name>
    <dbReference type="NCBI Taxonomy" id="41210"/>
    <lineage>
        <taxon>Eukaryota</taxon>
        <taxon>Metazoa</taxon>
        <taxon>Ecdysozoa</taxon>
        <taxon>Arthropoda</taxon>
        <taxon>Crustacea</taxon>
        <taxon>Multicrustacea</taxon>
        <taxon>Malacostraca</taxon>
        <taxon>Eumalacostraca</taxon>
        <taxon>Eucarida</taxon>
        <taxon>Decapoda</taxon>
        <taxon>Pleocyemata</taxon>
        <taxon>Brachyura</taxon>
        <taxon>Eubrachyura</taxon>
        <taxon>Majoidea</taxon>
        <taxon>Majidae</taxon>
        <taxon>Chionoecetes</taxon>
    </lineage>
</organism>
<evidence type="ECO:0000256" key="1">
    <source>
        <dbReference type="SAM" id="MobiDB-lite"/>
    </source>
</evidence>
<proteinExistence type="predicted"/>
<accession>A0A8J4XNN5</accession>
<dbReference type="Proteomes" id="UP000770661">
    <property type="component" value="Unassembled WGS sequence"/>
</dbReference>
<sequence length="134" mass="15029">MASQRPRLSTPHWRRQPARHHTSPTQRALQDMLAGMASLVHGTRAPTVTRTPAPVTPEKCEMEMTAAEFHTWRRSVESWVALTGWPDRSDAAYSSELHLAAPACHRCKIFSRSVGTTLAQRSIRRHCQDSATVC</sequence>